<comment type="caution">
    <text evidence="1">The sequence shown here is derived from an EMBL/GenBank/DDBJ whole genome shotgun (WGS) entry which is preliminary data.</text>
</comment>
<protein>
    <submittedName>
        <fullName evidence="1">Uncharacterized protein</fullName>
    </submittedName>
</protein>
<organism evidence="1 2">
    <name type="scientific">Pseudomonas nitroreducens</name>
    <dbReference type="NCBI Taxonomy" id="46680"/>
    <lineage>
        <taxon>Bacteria</taxon>
        <taxon>Pseudomonadati</taxon>
        <taxon>Pseudomonadota</taxon>
        <taxon>Gammaproteobacteria</taxon>
        <taxon>Pseudomonadales</taxon>
        <taxon>Pseudomonadaceae</taxon>
        <taxon>Pseudomonas</taxon>
    </lineage>
</organism>
<dbReference type="EMBL" id="JACHLI010000043">
    <property type="protein sequence ID" value="MBB4867573.1"/>
    <property type="molecule type" value="Genomic_DNA"/>
</dbReference>
<sequence length="156" mass="18462">MKVHSPNEQFRELLEELSSKPFKDMSPEKFKEFVILFWHSKKDFSQDLKLEVDTKLKSKEQKVRALYLLDTLRRNWLISDEQDKNIKEVLASYKELRPAKKSESAELKVKNYRLSTIAFEWGLEEDACDQMQNVIQYQTRHYANTGIANKYGDPTP</sequence>
<gene>
    <name evidence="1" type="ORF">HNP46_006487</name>
</gene>
<dbReference type="Proteomes" id="UP000566995">
    <property type="component" value="Unassembled WGS sequence"/>
</dbReference>
<dbReference type="RefSeq" id="WP_184597226.1">
    <property type="nucleotide sequence ID" value="NZ_JACHLI010000043.1"/>
</dbReference>
<proteinExistence type="predicted"/>
<reference evidence="1 2" key="1">
    <citation type="submission" date="2020-08" db="EMBL/GenBank/DDBJ databases">
        <title>Functional genomics of gut bacteria from endangered species of beetles.</title>
        <authorList>
            <person name="Carlos-Shanley C."/>
        </authorList>
    </citation>
    <scope>NUCLEOTIDE SEQUENCE [LARGE SCALE GENOMIC DNA]</scope>
    <source>
        <strain evidence="1 2">S00179</strain>
    </source>
</reference>
<evidence type="ECO:0000313" key="2">
    <source>
        <dbReference type="Proteomes" id="UP000566995"/>
    </source>
</evidence>
<accession>A0A7W7KSK5</accession>
<evidence type="ECO:0000313" key="1">
    <source>
        <dbReference type="EMBL" id="MBB4867573.1"/>
    </source>
</evidence>
<dbReference type="AlphaFoldDB" id="A0A7W7KSK5"/>
<name>A0A7W7KSK5_PSENT</name>